<dbReference type="InterPro" id="IPR017583">
    <property type="entry name" value="Tagatose/fructose_Pkinase"/>
</dbReference>
<comment type="similarity">
    <text evidence="1 6">Belongs to the carbohydrate kinase PfkB family.</text>
</comment>
<keyword evidence="9" id="KW-1185">Reference proteome</keyword>
<dbReference type="PANTHER" id="PTHR46566">
    <property type="entry name" value="1-PHOSPHOFRUCTOKINASE-RELATED"/>
    <property type="match status" value="1"/>
</dbReference>
<dbReference type="Pfam" id="PF00294">
    <property type="entry name" value="PfkB"/>
    <property type="match status" value="1"/>
</dbReference>
<evidence type="ECO:0000313" key="8">
    <source>
        <dbReference type="EMBL" id="MXU66329.1"/>
    </source>
</evidence>
<dbReference type="EMBL" id="WUWG01000005">
    <property type="protein sequence ID" value="MXU66329.1"/>
    <property type="molecule type" value="Genomic_DNA"/>
</dbReference>
<accession>A0A6B0TU70</accession>
<evidence type="ECO:0000259" key="7">
    <source>
        <dbReference type="Pfam" id="PF00294"/>
    </source>
</evidence>
<evidence type="ECO:0000256" key="4">
    <source>
        <dbReference type="ARBA" id="ARBA00022777"/>
    </source>
</evidence>
<keyword evidence="2 6" id="KW-0808">Transferase</keyword>
<evidence type="ECO:0000256" key="2">
    <source>
        <dbReference type="ARBA" id="ARBA00022679"/>
    </source>
</evidence>
<sequence>MAHIITLTLNPALDISADVPEVVAGPKLRCDNVRLDPGGGGINVSRAIRILGGYSTCLIVSGGATGQMLEGLLASEGIRPEIIPMEGAVRQSFAVTEAGTDRQFRFVLPGPALGPDMMDRITRSLHDSAGPGDLVVLSGSLPPGLPVDAFRRIADGVTRSGARTILDTSGPALTAALDGPEAPYDLLRLDGGEGDELAGRALATPQDVVGFARGLIDRRAARAVIIARGAEGSVCVTEEGAWLCRTPDVEVISKVGAGDSFVAATVLAHANGAPWEEAFIRGTAAASSAVSTPATALCTADQVAALAAGCTVTEL</sequence>
<dbReference type="GO" id="GO:0005829">
    <property type="term" value="C:cytosol"/>
    <property type="evidence" value="ECO:0007669"/>
    <property type="project" value="TreeGrafter"/>
</dbReference>
<evidence type="ECO:0000256" key="6">
    <source>
        <dbReference type="PIRNR" id="PIRNR000535"/>
    </source>
</evidence>
<dbReference type="RefSeq" id="WP_160855698.1">
    <property type="nucleotide sequence ID" value="NZ_WUWG01000005.1"/>
</dbReference>
<dbReference type="AlphaFoldDB" id="A0A6B0TU70"/>
<protein>
    <recommendedName>
        <fullName evidence="6">Phosphofructokinase</fullName>
    </recommendedName>
</protein>
<dbReference type="NCBIfam" id="TIGR03168">
    <property type="entry name" value="1-PFK"/>
    <property type="match status" value="1"/>
</dbReference>
<evidence type="ECO:0000256" key="5">
    <source>
        <dbReference type="ARBA" id="ARBA00022840"/>
    </source>
</evidence>
<keyword evidence="5" id="KW-0067">ATP-binding</keyword>
<dbReference type="CDD" id="cd01164">
    <property type="entry name" value="FruK_PfkB_like"/>
    <property type="match status" value="1"/>
</dbReference>
<dbReference type="PANTHER" id="PTHR46566:SF2">
    <property type="entry name" value="ATP-DEPENDENT 6-PHOSPHOFRUCTOKINASE ISOZYME 2"/>
    <property type="match status" value="1"/>
</dbReference>
<dbReference type="InterPro" id="IPR011611">
    <property type="entry name" value="PfkB_dom"/>
</dbReference>
<organism evidence="8 9">
    <name type="scientific">Oceanomicrobium pacificus</name>
    <dbReference type="NCBI Taxonomy" id="2692916"/>
    <lineage>
        <taxon>Bacteria</taxon>
        <taxon>Pseudomonadati</taxon>
        <taxon>Pseudomonadota</taxon>
        <taxon>Alphaproteobacteria</taxon>
        <taxon>Rhodobacterales</taxon>
        <taxon>Paracoccaceae</taxon>
        <taxon>Oceanomicrobium</taxon>
    </lineage>
</organism>
<keyword evidence="4 8" id="KW-0418">Kinase</keyword>
<reference evidence="8 9" key="1">
    <citation type="submission" date="2019-12" db="EMBL/GenBank/DDBJ databases">
        <title>Strain KN286 was isolated from seawater, which was collected from Caroline Seamount in the tropical western Pacific.</title>
        <authorList>
            <person name="Wang Q."/>
        </authorList>
    </citation>
    <scope>NUCLEOTIDE SEQUENCE [LARGE SCALE GENOMIC DNA]</scope>
    <source>
        <strain evidence="8 9">KN286</strain>
    </source>
</reference>
<feature type="domain" description="Carbohydrate kinase PfkB" evidence="7">
    <location>
        <begin position="14"/>
        <end position="298"/>
    </location>
</feature>
<evidence type="ECO:0000313" key="9">
    <source>
        <dbReference type="Proteomes" id="UP000436016"/>
    </source>
</evidence>
<dbReference type="GO" id="GO:0005524">
    <property type="term" value="F:ATP binding"/>
    <property type="evidence" value="ECO:0007669"/>
    <property type="project" value="UniProtKB-KW"/>
</dbReference>
<comment type="caution">
    <text evidence="8">The sequence shown here is derived from an EMBL/GenBank/DDBJ whole genome shotgun (WGS) entry which is preliminary data.</text>
</comment>
<proteinExistence type="inferred from homology"/>
<gene>
    <name evidence="8" type="ORF">GSH16_12825</name>
</gene>
<evidence type="ECO:0000256" key="1">
    <source>
        <dbReference type="ARBA" id="ARBA00010688"/>
    </source>
</evidence>
<name>A0A6B0TU70_9RHOB</name>
<evidence type="ECO:0000256" key="3">
    <source>
        <dbReference type="ARBA" id="ARBA00022741"/>
    </source>
</evidence>
<keyword evidence="3" id="KW-0547">Nucleotide-binding</keyword>
<dbReference type="InterPro" id="IPR002173">
    <property type="entry name" value="Carboh/pur_kinase_PfkB_CS"/>
</dbReference>
<dbReference type="Proteomes" id="UP000436016">
    <property type="component" value="Unassembled WGS sequence"/>
</dbReference>
<dbReference type="InterPro" id="IPR029056">
    <property type="entry name" value="Ribokinase-like"/>
</dbReference>
<dbReference type="GO" id="GO:0003872">
    <property type="term" value="F:6-phosphofructokinase activity"/>
    <property type="evidence" value="ECO:0007669"/>
    <property type="project" value="TreeGrafter"/>
</dbReference>
<dbReference type="Gene3D" id="3.40.1190.20">
    <property type="match status" value="1"/>
</dbReference>
<dbReference type="PIRSF" id="PIRSF000535">
    <property type="entry name" value="1PFK/6PFK/LacC"/>
    <property type="match status" value="1"/>
</dbReference>
<dbReference type="PROSITE" id="PS00583">
    <property type="entry name" value="PFKB_KINASES_1"/>
    <property type="match status" value="1"/>
</dbReference>
<dbReference type="SUPFAM" id="SSF53613">
    <property type="entry name" value="Ribokinase-like"/>
    <property type="match status" value="1"/>
</dbReference>